<name>A0A852TVV6_9ACTN</name>
<proteinExistence type="predicted"/>
<keyword evidence="2" id="KW-0472">Membrane</keyword>
<organism evidence="3 4">
    <name type="scientific">Spinactinospora alkalitolerans</name>
    <dbReference type="NCBI Taxonomy" id="687207"/>
    <lineage>
        <taxon>Bacteria</taxon>
        <taxon>Bacillati</taxon>
        <taxon>Actinomycetota</taxon>
        <taxon>Actinomycetes</taxon>
        <taxon>Streptosporangiales</taxon>
        <taxon>Nocardiopsidaceae</taxon>
        <taxon>Spinactinospora</taxon>
    </lineage>
</organism>
<feature type="region of interest" description="Disordered" evidence="1">
    <location>
        <begin position="140"/>
        <end position="188"/>
    </location>
</feature>
<feature type="compositionally biased region" description="Low complexity" evidence="1">
    <location>
        <begin position="16"/>
        <end position="56"/>
    </location>
</feature>
<dbReference type="RefSeq" id="WP_179644383.1">
    <property type="nucleotide sequence ID" value="NZ_BAAAYY010000010.1"/>
</dbReference>
<gene>
    <name evidence="3" type="ORF">HDA32_003746</name>
</gene>
<evidence type="ECO:0000256" key="2">
    <source>
        <dbReference type="SAM" id="Phobius"/>
    </source>
</evidence>
<dbReference type="Proteomes" id="UP000589036">
    <property type="component" value="Unassembled WGS sequence"/>
</dbReference>
<dbReference type="EMBL" id="JACCCC010000001">
    <property type="protein sequence ID" value="NYE48626.1"/>
    <property type="molecule type" value="Genomic_DNA"/>
</dbReference>
<sequence>MSTATEGQARRGGEQTGSAVRAGGRTAARRTAAPGSGTPRTPRTGRVGRPRPVARTSTGPAVRERAGAGHAPRVPFVLLILALLGGAMICLLALRTVLTEDTFTASRLLQENSELSDREQALRERVLHAESPEVLEERARELGMEPGRAPYLIDPETGEIMGGGGTGSAQDLPGTQEQADAGSAEGRE</sequence>
<feature type="transmembrane region" description="Helical" evidence="2">
    <location>
        <begin position="76"/>
        <end position="98"/>
    </location>
</feature>
<comment type="caution">
    <text evidence="3">The sequence shown here is derived from an EMBL/GenBank/DDBJ whole genome shotgun (WGS) entry which is preliminary data.</text>
</comment>
<evidence type="ECO:0000313" key="3">
    <source>
        <dbReference type="EMBL" id="NYE48626.1"/>
    </source>
</evidence>
<keyword evidence="2" id="KW-1133">Transmembrane helix</keyword>
<evidence type="ECO:0000313" key="4">
    <source>
        <dbReference type="Proteomes" id="UP000589036"/>
    </source>
</evidence>
<dbReference type="AlphaFoldDB" id="A0A852TVV6"/>
<keyword evidence="4" id="KW-1185">Reference proteome</keyword>
<feature type="region of interest" description="Disordered" evidence="1">
    <location>
        <begin position="1"/>
        <end position="68"/>
    </location>
</feature>
<accession>A0A852TVV6</accession>
<protein>
    <recommendedName>
        <fullName evidence="5">Cell division protein FtsL</fullName>
    </recommendedName>
</protein>
<keyword evidence="2" id="KW-0812">Transmembrane</keyword>
<reference evidence="3 4" key="1">
    <citation type="submission" date="2020-07" db="EMBL/GenBank/DDBJ databases">
        <title>Sequencing the genomes of 1000 actinobacteria strains.</title>
        <authorList>
            <person name="Klenk H.-P."/>
        </authorList>
    </citation>
    <scope>NUCLEOTIDE SEQUENCE [LARGE SCALE GENOMIC DNA]</scope>
    <source>
        <strain evidence="3 4">CXB654</strain>
    </source>
</reference>
<evidence type="ECO:0008006" key="5">
    <source>
        <dbReference type="Google" id="ProtNLM"/>
    </source>
</evidence>
<evidence type="ECO:0000256" key="1">
    <source>
        <dbReference type="SAM" id="MobiDB-lite"/>
    </source>
</evidence>